<proteinExistence type="predicted"/>
<dbReference type="KEGG" id="drc:G0Q07_15830"/>
<dbReference type="EMBL" id="CP048409">
    <property type="protein sequence ID" value="QIA09093.1"/>
    <property type="molecule type" value="Genomic_DNA"/>
</dbReference>
<protein>
    <recommendedName>
        <fullName evidence="4">V/A-type H+-transporting ATPase subunit E</fullName>
    </recommendedName>
</protein>
<gene>
    <name evidence="2" type="ORF">G0Q07_15830</name>
</gene>
<evidence type="ECO:0000313" key="3">
    <source>
        <dbReference type="Proteomes" id="UP000474630"/>
    </source>
</evidence>
<keyword evidence="3" id="KW-1185">Reference proteome</keyword>
<dbReference type="AlphaFoldDB" id="A0A6C0RHS9"/>
<organism evidence="2 3">
    <name type="scientific">Draconibacterium halophilum</name>
    <dbReference type="NCBI Taxonomy" id="2706887"/>
    <lineage>
        <taxon>Bacteria</taxon>
        <taxon>Pseudomonadati</taxon>
        <taxon>Bacteroidota</taxon>
        <taxon>Bacteroidia</taxon>
        <taxon>Marinilabiliales</taxon>
        <taxon>Prolixibacteraceae</taxon>
        <taxon>Draconibacterium</taxon>
    </lineage>
</organism>
<dbReference type="Gene3D" id="1.20.5.2950">
    <property type="match status" value="1"/>
</dbReference>
<dbReference type="RefSeq" id="WP_163347976.1">
    <property type="nucleotide sequence ID" value="NZ_CP048409.1"/>
</dbReference>
<keyword evidence="1" id="KW-0175">Coiled coil</keyword>
<sequence length="201" mass="22446">MTQNRENLEGIVSKLKEQGINAGEAEKQQIIERAKKQAEELIAEAKATSKTIIEEAETKASQTEKNAQKAIAQASRDMIEATKIALLNHLQMVFGKECKTLFEQEKYLKELLKVVIDSISGKKSIKVPPELLKEMEAFLIKEALQEEVTLKPLSASKAQIEVKSTDKEGISFVVSSKEIETGLFSLLNKELVDRITKSQED</sequence>
<evidence type="ECO:0008006" key="4">
    <source>
        <dbReference type="Google" id="ProtNLM"/>
    </source>
</evidence>
<evidence type="ECO:0000313" key="2">
    <source>
        <dbReference type="EMBL" id="QIA09093.1"/>
    </source>
</evidence>
<reference evidence="2 3" key="1">
    <citation type="submission" date="2020-02" db="EMBL/GenBank/DDBJ databases">
        <title>Genome sequencing for Draconibacterium sp. strain M1.</title>
        <authorList>
            <person name="Park S.-J."/>
        </authorList>
    </citation>
    <scope>NUCLEOTIDE SEQUENCE [LARGE SCALE GENOMIC DNA]</scope>
    <source>
        <strain evidence="2 3">M1</strain>
    </source>
</reference>
<dbReference type="Proteomes" id="UP000474630">
    <property type="component" value="Chromosome"/>
</dbReference>
<accession>A0A6C0RHS9</accession>
<evidence type="ECO:0000256" key="1">
    <source>
        <dbReference type="SAM" id="Coils"/>
    </source>
</evidence>
<feature type="coiled-coil region" evidence="1">
    <location>
        <begin position="20"/>
        <end position="73"/>
    </location>
</feature>
<name>A0A6C0RHS9_9BACT</name>